<dbReference type="InterPro" id="IPR011990">
    <property type="entry name" value="TPR-like_helical_dom_sf"/>
</dbReference>
<dbReference type="AlphaFoldDB" id="C1HAF5"/>
<keyword evidence="1" id="KW-0677">Repeat</keyword>
<dbReference type="InterPro" id="IPR002885">
    <property type="entry name" value="PPR_rpt"/>
</dbReference>
<evidence type="ECO:0000313" key="5">
    <source>
        <dbReference type="Proteomes" id="UP000002059"/>
    </source>
</evidence>
<dbReference type="eggNOG" id="KOG4197">
    <property type="taxonomic scope" value="Eukaryota"/>
</dbReference>
<dbReference type="PANTHER" id="PTHR47942">
    <property type="entry name" value="TETRATRICOPEPTIDE REPEAT (TPR)-LIKE SUPERFAMILY PROTEIN-RELATED"/>
    <property type="match status" value="1"/>
</dbReference>
<dbReference type="InterPro" id="IPR051222">
    <property type="entry name" value="PPR/CCM1_RNA-binding"/>
</dbReference>
<organism evidence="4 5">
    <name type="scientific">Paracoccidioides lutzii (strain ATCC MYA-826 / Pb01)</name>
    <name type="common">Paracoccidioides brasiliensis</name>
    <dbReference type="NCBI Taxonomy" id="502779"/>
    <lineage>
        <taxon>Eukaryota</taxon>
        <taxon>Fungi</taxon>
        <taxon>Dikarya</taxon>
        <taxon>Ascomycota</taxon>
        <taxon>Pezizomycotina</taxon>
        <taxon>Eurotiomycetes</taxon>
        <taxon>Eurotiomycetidae</taxon>
        <taxon>Onygenales</taxon>
        <taxon>Ajellomycetaceae</taxon>
        <taxon>Paracoccidioides</taxon>
    </lineage>
</organism>
<accession>C1HAF5</accession>
<dbReference type="OMA" id="AFGTCCG"/>
<name>C1HAF5_PARBA</name>
<dbReference type="Proteomes" id="UP000002059">
    <property type="component" value="Partially assembled WGS sequence"/>
</dbReference>
<feature type="region of interest" description="Disordered" evidence="3">
    <location>
        <begin position="605"/>
        <end position="658"/>
    </location>
</feature>
<evidence type="ECO:0000256" key="1">
    <source>
        <dbReference type="ARBA" id="ARBA00022737"/>
    </source>
</evidence>
<dbReference type="HOGENOM" id="CLU_012630_2_0_1"/>
<dbReference type="GeneID" id="9093557"/>
<feature type="compositionally biased region" description="Basic and acidic residues" evidence="3">
    <location>
        <begin position="613"/>
        <end position="636"/>
    </location>
</feature>
<keyword evidence="5" id="KW-1185">Reference proteome</keyword>
<dbReference type="EMBL" id="KN294017">
    <property type="protein sequence ID" value="EEH37328.1"/>
    <property type="molecule type" value="Genomic_DNA"/>
</dbReference>
<evidence type="ECO:0000313" key="4">
    <source>
        <dbReference type="EMBL" id="EEH37328.1"/>
    </source>
</evidence>
<protein>
    <submittedName>
        <fullName evidence="4">Pentatricopeptide repeat protein</fullName>
    </submittedName>
</protein>
<sequence length="731" mass="83521">MSFFKSLEKSRGFLLSRAGLFYVPSPYPRPIDLDLLLLPSSYFPRTMRLQSYLTSRTPISNLFISSLVLAGLCREHSPWKRRFSRLSRHSSHTTAIQPSQNIPEQHKVAHESNLVGQAAEPHHTKPLMPKEPGKGASIRTDHKFHTCTLTPDFAIDHASFKRAAASKLANTKHLFRLYLEILGKEEGLKSLQVVLSNPAREISLPQKKPPERYRPDAVQIHGVQRIVDLLNDENSSNQQIFRAYKDLPSPGVSYLSARTRRLLLHRFASPPRRLRIHAERYLKLLDDMAEASFYISPSLWTAAIHLTGKSYPSVKKCDLKSSLGMWRRMEYEGLVPSSSIAFNILYDIAIKARQWKVADKVIEEMKARGLELSRFGRVAHIFSFGLRGDAEGIRNTYREFIRLGEVVDTVVLNCVMVSLLRCGQQHVAEKMYERMKDMYITLKEQNPELLGSSVYPSPSDNYAAYRKATKRLGRVLGMTTFLHDKLPEHHRALQRAMPLTPDAKTFYIFLWHHANVTGDLARVIALLEDMKGTFSIPPQGMIYIFLFHGFAAHGWKADTAWTFKRLKGVWKHFLRALYHSKAELSAKRSVKSRREKFVWENPLTDKPYSSSSEPERAEQAGDERAESESHSKERASESQAHSSNPSDGNGSPKTFEETDDDWRYENSVYLGRKLIVSCLRAHAACGGPEAVLDVWVRIERLWKLELQKKEDILAVRAVLEQLVPINLRARK</sequence>
<evidence type="ECO:0000256" key="3">
    <source>
        <dbReference type="SAM" id="MobiDB-lite"/>
    </source>
</evidence>
<gene>
    <name evidence="4" type="ORF">PAAG_07609</name>
</gene>
<feature type="compositionally biased region" description="Polar residues" evidence="3">
    <location>
        <begin position="637"/>
        <end position="652"/>
    </location>
</feature>
<dbReference type="VEuPathDB" id="FungiDB:PAAG_07609"/>
<dbReference type="KEGG" id="pbl:PAAG_07609"/>
<evidence type="ECO:0000256" key="2">
    <source>
        <dbReference type="PROSITE-ProRule" id="PRU00708"/>
    </source>
</evidence>
<proteinExistence type="predicted"/>
<dbReference type="STRING" id="502779.C1HAF5"/>
<dbReference type="PROSITE" id="PS51375">
    <property type="entry name" value="PPR"/>
    <property type="match status" value="1"/>
</dbReference>
<dbReference type="PANTHER" id="PTHR47942:SF78">
    <property type="entry name" value="PENTATRICOPEPTIDE REPEAT PROTEIN (AFU_ORTHOLOGUE AFUA_4G07240)"/>
    <property type="match status" value="1"/>
</dbReference>
<reference evidence="4 5" key="1">
    <citation type="journal article" date="2011" name="PLoS Genet.">
        <title>Comparative genomic analysis of human fungal pathogens causing paracoccidioidomycosis.</title>
        <authorList>
            <person name="Desjardins C.A."/>
            <person name="Champion M.D."/>
            <person name="Holder J.W."/>
            <person name="Muszewska A."/>
            <person name="Goldberg J."/>
            <person name="Bailao A.M."/>
            <person name="Brigido M.M."/>
            <person name="Ferreira M.E."/>
            <person name="Garcia A.M."/>
            <person name="Grynberg M."/>
            <person name="Gujja S."/>
            <person name="Heiman D.I."/>
            <person name="Henn M.R."/>
            <person name="Kodira C.D."/>
            <person name="Leon-Narvaez H."/>
            <person name="Longo L.V."/>
            <person name="Ma L.J."/>
            <person name="Malavazi I."/>
            <person name="Matsuo A.L."/>
            <person name="Morais F.V."/>
            <person name="Pereira M."/>
            <person name="Rodriguez-Brito S."/>
            <person name="Sakthikumar S."/>
            <person name="Salem-Izacc S.M."/>
            <person name="Sykes S.M."/>
            <person name="Teixeira M.M."/>
            <person name="Vallejo M.C."/>
            <person name="Walter M.E."/>
            <person name="Yandava C."/>
            <person name="Young S."/>
            <person name="Zeng Q."/>
            <person name="Zucker J."/>
            <person name="Felipe M.S."/>
            <person name="Goldman G.H."/>
            <person name="Haas B.J."/>
            <person name="McEwen J.G."/>
            <person name="Nino-Vega G."/>
            <person name="Puccia R."/>
            <person name="San-Blas G."/>
            <person name="Soares C.M."/>
            <person name="Birren B.W."/>
            <person name="Cuomo C.A."/>
        </authorList>
    </citation>
    <scope>NUCLEOTIDE SEQUENCE [LARGE SCALE GENOMIC DNA]</scope>
    <source>
        <strain evidence="5">ATCC MYA-826 / Pb01</strain>
    </source>
</reference>
<feature type="repeat" description="PPR" evidence="2">
    <location>
        <begin position="338"/>
        <end position="372"/>
    </location>
</feature>
<dbReference type="RefSeq" id="XP_002790310.1">
    <property type="nucleotide sequence ID" value="XM_002790264.1"/>
</dbReference>
<dbReference type="OrthoDB" id="1908178at2759"/>
<dbReference type="Gene3D" id="1.25.40.10">
    <property type="entry name" value="Tetratricopeptide repeat domain"/>
    <property type="match status" value="1"/>
</dbReference>